<keyword evidence="2" id="KW-0560">Oxidoreductase</keyword>
<accession>A0ABR1MJ25</accession>
<dbReference type="InterPro" id="IPR036291">
    <property type="entry name" value="NAD(P)-bd_dom_sf"/>
</dbReference>
<dbReference type="EMBL" id="JBBPDW010000007">
    <property type="protein sequence ID" value="KAK7550760.1"/>
    <property type="molecule type" value="Genomic_DNA"/>
</dbReference>
<dbReference type="Pfam" id="PF00106">
    <property type="entry name" value="adh_short"/>
    <property type="match status" value="1"/>
</dbReference>
<evidence type="ECO:0000313" key="4">
    <source>
        <dbReference type="Proteomes" id="UP001365128"/>
    </source>
</evidence>
<organism evidence="3 4">
    <name type="scientific">Phyllosticta citricarpa</name>
    <dbReference type="NCBI Taxonomy" id="55181"/>
    <lineage>
        <taxon>Eukaryota</taxon>
        <taxon>Fungi</taxon>
        <taxon>Dikarya</taxon>
        <taxon>Ascomycota</taxon>
        <taxon>Pezizomycotina</taxon>
        <taxon>Dothideomycetes</taxon>
        <taxon>Dothideomycetes incertae sedis</taxon>
        <taxon>Botryosphaeriales</taxon>
        <taxon>Phyllostictaceae</taxon>
        <taxon>Phyllosticta</taxon>
    </lineage>
</organism>
<dbReference type="Gene3D" id="3.40.50.720">
    <property type="entry name" value="NAD(P)-binding Rossmann-like Domain"/>
    <property type="match status" value="1"/>
</dbReference>
<comment type="caution">
    <text evidence="3">The sequence shown here is derived from an EMBL/GenBank/DDBJ whole genome shotgun (WGS) entry which is preliminary data.</text>
</comment>
<protein>
    <recommendedName>
        <fullName evidence="5">NAD(P)-binding protein</fullName>
    </recommendedName>
</protein>
<proteinExistence type="inferred from homology"/>
<gene>
    <name evidence="3" type="ORF">IWX46DRAFT_647832</name>
</gene>
<evidence type="ECO:0000256" key="2">
    <source>
        <dbReference type="ARBA" id="ARBA00023002"/>
    </source>
</evidence>
<dbReference type="PANTHER" id="PTHR44229">
    <property type="entry name" value="15-HYDROXYPROSTAGLANDIN DEHYDROGENASE [NAD(+)]"/>
    <property type="match status" value="1"/>
</dbReference>
<comment type="similarity">
    <text evidence="1">Belongs to the short-chain dehydrogenases/reductases (SDR) family.</text>
</comment>
<evidence type="ECO:0000256" key="1">
    <source>
        <dbReference type="ARBA" id="ARBA00006484"/>
    </source>
</evidence>
<dbReference type="PRINTS" id="PR00081">
    <property type="entry name" value="GDHRDH"/>
</dbReference>
<reference evidence="3 4" key="1">
    <citation type="submission" date="2024-04" db="EMBL/GenBank/DDBJ databases">
        <title>Phyllosticta paracitricarpa is synonymous to the EU quarantine fungus P. citricarpa based on phylogenomic analyses.</title>
        <authorList>
            <consortium name="Lawrence Berkeley National Laboratory"/>
            <person name="Van Ingen-Buijs V.A."/>
            <person name="Van Westerhoven A.C."/>
            <person name="Haridas S."/>
            <person name="Skiadas P."/>
            <person name="Martin F."/>
            <person name="Groenewald J.Z."/>
            <person name="Crous P.W."/>
            <person name="Seidl M.F."/>
        </authorList>
    </citation>
    <scope>NUCLEOTIDE SEQUENCE [LARGE SCALE GENOMIC DNA]</scope>
    <source>
        <strain evidence="3 4">CBS 122670</strain>
    </source>
</reference>
<keyword evidence="4" id="KW-1185">Reference proteome</keyword>
<dbReference type="PANTHER" id="PTHR44229:SF4">
    <property type="entry name" value="15-HYDROXYPROSTAGLANDIN DEHYDROGENASE [NAD(+)]"/>
    <property type="match status" value="1"/>
</dbReference>
<evidence type="ECO:0000313" key="3">
    <source>
        <dbReference type="EMBL" id="KAK7550760.1"/>
    </source>
</evidence>
<name>A0ABR1MJ25_9PEZI</name>
<evidence type="ECO:0008006" key="5">
    <source>
        <dbReference type="Google" id="ProtNLM"/>
    </source>
</evidence>
<dbReference type="InterPro" id="IPR002347">
    <property type="entry name" value="SDR_fam"/>
</dbReference>
<dbReference type="SUPFAM" id="SSF51735">
    <property type="entry name" value="NAD(P)-binding Rossmann-fold domains"/>
    <property type="match status" value="1"/>
</dbReference>
<sequence length="319" mass="34395">MAKVALITGGGLFSPLLLRHLAHTYPPHQPTALASLLLHPFPSVPHHAPWHIHIVDANPSAGSAAAASLPHATFHHADVTDYSALSAVFAAVFAAEKRLKFVFGNAGIVERHNFIDAAMEQVQGDSPPSSFPDGIMKVLDVKLKSVLFTTFLTTHCMIKGQGGGDVVLTSSAVGMYPSALAPVDASAKHGVLGLARSLAPRLHANHNIRVNALCPGMVPTTLLADDEWVKIVSSSDTWTPVSCVADAVLRVVDRGTDPEKPVVDSVGKEVKVGEMFGRTFECRGKEWYWRDPVPFCDETMEVVMGSNAQRKLWSKERVE</sequence>
<dbReference type="Proteomes" id="UP001365128">
    <property type="component" value="Unassembled WGS sequence"/>
</dbReference>